<keyword evidence="3" id="KW-1133">Transmembrane helix</keyword>
<dbReference type="AlphaFoldDB" id="A0AA97LIN5"/>
<feature type="repeat" description="TNFR-Cys" evidence="1">
    <location>
        <begin position="70"/>
        <end position="112"/>
    </location>
</feature>
<sequence length="283" mass="31533">MAAHGFGFPLEPQVIMGLIFTSVVLVTQLLCLEACLDGEYEIDNECCPMCSPGDRVFKHCTSSSSTSCRPCTEGTYTDHPHGLTRCFPCRICDSGSNLVIKERCTYTKNTVCTCASGYYCTHFTHEDCDSCQKHTISQPGYMVTKAGTETTDTQYVPCPPGTFSTEEMSFSCKPWTNCSESGKTEEEAGTATSDVVCKKTQTDDNKPSHSNLAAIIIPSLLLPSLALILVFFYWRRKRKHEKKPADKKPEELDYHRVPKEETNMVQPIQETTQNLSEPAYKVV</sequence>
<dbReference type="RefSeq" id="XP_054857703.1">
    <property type="nucleotide sequence ID" value="XM_055001728.1"/>
</dbReference>
<feature type="domain" description="TNFR-Cys" evidence="5">
    <location>
        <begin position="34"/>
        <end position="68"/>
    </location>
</feature>
<dbReference type="PANTHER" id="PTHR46838:SF1">
    <property type="entry name" value="TUMOR NECROSIS FACTOR RECEPTOR SUPERFAMILY MEMBER 14"/>
    <property type="match status" value="1"/>
</dbReference>
<gene>
    <name evidence="7 8 9" type="primary">TNFRSF14</name>
</gene>
<evidence type="ECO:0000256" key="1">
    <source>
        <dbReference type="PROSITE-ProRule" id="PRU00206"/>
    </source>
</evidence>
<proteinExistence type="predicted"/>
<dbReference type="InterPro" id="IPR001368">
    <property type="entry name" value="TNFR/NGFR_Cys_rich_reg"/>
</dbReference>
<dbReference type="GO" id="GO:0046642">
    <property type="term" value="P:negative regulation of alpha-beta T cell proliferation"/>
    <property type="evidence" value="ECO:0007669"/>
    <property type="project" value="TreeGrafter"/>
</dbReference>
<name>A0AA97LIN5_EUBMA</name>
<reference evidence="7 8" key="1">
    <citation type="submission" date="2025-04" db="UniProtKB">
        <authorList>
            <consortium name="RefSeq"/>
        </authorList>
    </citation>
    <scope>IDENTIFICATION</scope>
    <source>
        <tissue evidence="7 8">Blood</tissue>
    </source>
</reference>
<dbReference type="RefSeq" id="XP_054857705.1">
    <property type="nucleotide sequence ID" value="XM_055001730.1"/>
</dbReference>
<keyword evidence="3" id="KW-0812">Transmembrane</keyword>
<dbReference type="PROSITE" id="PS50050">
    <property type="entry name" value="TNFR_NGFR_2"/>
    <property type="match status" value="2"/>
</dbReference>
<feature type="signal peptide" evidence="4">
    <location>
        <begin position="1"/>
        <end position="34"/>
    </location>
</feature>
<evidence type="ECO:0000256" key="2">
    <source>
        <dbReference type="SAM" id="MobiDB-lite"/>
    </source>
</evidence>
<dbReference type="Gene3D" id="2.10.50.10">
    <property type="entry name" value="Tumor Necrosis Factor Receptor, subunit A, domain 2"/>
    <property type="match status" value="3"/>
</dbReference>
<evidence type="ECO:0000313" key="8">
    <source>
        <dbReference type="RefSeq" id="XP_054857704.1"/>
    </source>
</evidence>
<feature type="repeat" description="TNFR-Cys" evidence="1">
    <location>
        <begin position="34"/>
        <end position="68"/>
    </location>
</feature>
<dbReference type="GO" id="GO:2000406">
    <property type="term" value="P:positive regulation of T cell migration"/>
    <property type="evidence" value="ECO:0007669"/>
    <property type="project" value="TreeGrafter"/>
</dbReference>
<dbReference type="RefSeq" id="XP_054857704.1">
    <property type="nucleotide sequence ID" value="XM_055001729.1"/>
</dbReference>
<evidence type="ECO:0000256" key="3">
    <source>
        <dbReference type="SAM" id="Phobius"/>
    </source>
</evidence>
<dbReference type="GO" id="GO:0009897">
    <property type="term" value="C:external side of plasma membrane"/>
    <property type="evidence" value="ECO:0007669"/>
    <property type="project" value="TreeGrafter"/>
</dbReference>
<dbReference type="PANTHER" id="PTHR46838">
    <property type="entry name" value="TUMOR NECROSIS FACTOR RECEPTOR SUPERFAMILY MEMBER 14"/>
    <property type="match status" value="1"/>
</dbReference>
<evidence type="ECO:0000313" key="9">
    <source>
        <dbReference type="RefSeq" id="XP_054857705.1"/>
    </source>
</evidence>
<dbReference type="GeneID" id="129344828"/>
<evidence type="ECO:0000313" key="7">
    <source>
        <dbReference type="RefSeq" id="XP_054857703.1"/>
    </source>
</evidence>
<keyword evidence="1" id="KW-1015">Disulfide bond</keyword>
<keyword evidence="7 8" id="KW-0675">Receptor</keyword>
<keyword evidence="3" id="KW-0472">Membrane</keyword>
<comment type="caution">
    <text evidence="1">Lacks conserved residue(s) required for the propagation of feature annotation.</text>
</comment>
<feature type="transmembrane region" description="Helical" evidence="3">
    <location>
        <begin position="212"/>
        <end position="234"/>
    </location>
</feature>
<protein>
    <submittedName>
        <fullName evidence="7 8">Tumor necrosis factor receptor superfamily member 14</fullName>
    </submittedName>
</protein>
<dbReference type="Pfam" id="PF00020">
    <property type="entry name" value="TNFR_c6"/>
    <property type="match status" value="2"/>
</dbReference>
<evidence type="ECO:0000256" key="4">
    <source>
        <dbReference type="SAM" id="SignalP"/>
    </source>
</evidence>
<feature type="chain" id="PRO_5044705684" evidence="4">
    <location>
        <begin position="35"/>
        <end position="283"/>
    </location>
</feature>
<dbReference type="GO" id="GO:0050829">
    <property type="term" value="P:defense response to Gram-negative bacterium"/>
    <property type="evidence" value="ECO:0007669"/>
    <property type="project" value="TreeGrafter"/>
</dbReference>
<dbReference type="PROSITE" id="PS00652">
    <property type="entry name" value="TNFR_NGFR_1"/>
    <property type="match status" value="2"/>
</dbReference>
<dbReference type="Proteomes" id="UP001190640">
    <property type="component" value="Chromosome 17"/>
</dbReference>
<feature type="disulfide bond" evidence="1">
    <location>
        <begin position="71"/>
        <end position="86"/>
    </location>
</feature>
<dbReference type="KEGG" id="emc:129344828"/>
<dbReference type="GO" id="GO:0050830">
    <property type="term" value="P:defense response to Gram-positive bacterium"/>
    <property type="evidence" value="ECO:0007669"/>
    <property type="project" value="TreeGrafter"/>
</dbReference>
<dbReference type="GO" id="GO:0007165">
    <property type="term" value="P:signal transduction"/>
    <property type="evidence" value="ECO:0007669"/>
    <property type="project" value="InterPro"/>
</dbReference>
<feature type="disulfide bond" evidence="1">
    <location>
        <begin position="50"/>
        <end position="68"/>
    </location>
</feature>
<dbReference type="SMART" id="SM00208">
    <property type="entry name" value="TNFR"/>
    <property type="match status" value="4"/>
</dbReference>
<dbReference type="PRINTS" id="PR01680">
    <property type="entry name" value="TNFACTORR6"/>
</dbReference>
<feature type="domain" description="TNFR-Cys" evidence="5">
    <location>
        <begin position="70"/>
        <end position="112"/>
    </location>
</feature>
<organism evidence="6 7">
    <name type="scientific">Eublepharis macularius</name>
    <name type="common">Leopard gecko</name>
    <name type="synonym">Cyrtodactylus macularius</name>
    <dbReference type="NCBI Taxonomy" id="481883"/>
    <lineage>
        <taxon>Eukaryota</taxon>
        <taxon>Metazoa</taxon>
        <taxon>Chordata</taxon>
        <taxon>Craniata</taxon>
        <taxon>Vertebrata</taxon>
        <taxon>Euteleostomi</taxon>
        <taxon>Lepidosauria</taxon>
        <taxon>Squamata</taxon>
        <taxon>Bifurcata</taxon>
        <taxon>Gekkota</taxon>
        <taxon>Eublepharidae</taxon>
        <taxon>Eublepharinae</taxon>
        <taxon>Eublepharis</taxon>
    </lineage>
</organism>
<dbReference type="SUPFAM" id="SSF57586">
    <property type="entry name" value="TNF receptor-like"/>
    <property type="match status" value="2"/>
</dbReference>
<feature type="region of interest" description="Disordered" evidence="2">
    <location>
        <begin position="242"/>
        <end position="262"/>
    </location>
</feature>
<keyword evidence="6" id="KW-1185">Reference proteome</keyword>
<dbReference type="SMART" id="SM01411">
    <property type="entry name" value="Ephrin_rec_like"/>
    <property type="match status" value="2"/>
</dbReference>
<feature type="disulfide bond" evidence="1">
    <location>
        <begin position="47"/>
        <end position="60"/>
    </location>
</feature>
<dbReference type="GO" id="GO:0006915">
    <property type="term" value="P:apoptotic process"/>
    <property type="evidence" value="ECO:0007669"/>
    <property type="project" value="InterPro"/>
</dbReference>
<dbReference type="GO" id="GO:0004888">
    <property type="term" value="F:transmembrane signaling receptor activity"/>
    <property type="evidence" value="ECO:0007669"/>
    <property type="project" value="InterPro"/>
</dbReference>
<evidence type="ECO:0000259" key="5">
    <source>
        <dbReference type="PROSITE" id="PS50050"/>
    </source>
</evidence>
<dbReference type="CTD" id="8764"/>
<evidence type="ECO:0000313" key="6">
    <source>
        <dbReference type="Proteomes" id="UP001190640"/>
    </source>
</evidence>
<feature type="compositionally biased region" description="Basic and acidic residues" evidence="2">
    <location>
        <begin position="243"/>
        <end position="262"/>
    </location>
</feature>
<accession>A0AA97LIN5</accession>
<dbReference type="InterPro" id="IPR008063">
    <property type="entry name" value="Fas_rcpt"/>
</dbReference>
<dbReference type="FunFam" id="2.10.50.10:FF:000007">
    <property type="entry name" value="TNF receptor superfamily member 14"/>
    <property type="match status" value="1"/>
</dbReference>
<dbReference type="GO" id="GO:0002720">
    <property type="term" value="P:positive regulation of cytokine production involved in immune response"/>
    <property type="evidence" value="ECO:0007669"/>
    <property type="project" value="TreeGrafter"/>
</dbReference>
<dbReference type="GO" id="GO:0006955">
    <property type="term" value="P:immune response"/>
    <property type="evidence" value="ECO:0007669"/>
    <property type="project" value="InterPro"/>
</dbReference>
<keyword evidence="4" id="KW-0732">Signal</keyword>